<organism evidence="4 5">
    <name type="scientific">Curtobacterium luteum</name>
    <dbReference type="NCBI Taxonomy" id="33881"/>
    <lineage>
        <taxon>Bacteria</taxon>
        <taxon>Bacillati</taxon>
        <taxon>Actinomycetota</taxon>
        <taxon>Actinomycetes</taxon>
        <taxon>Micrococcales</taxon>
        <taxon>Microbacteriaceae</taxon>
        <taxon>Curtobacterium</taxon>
    </lineage>
</organism>
<evidence type="ECO:0000313" key="5">
    <source>
        <dbReference type="Proteomes" id="UP000078252"/>
    </source>
</evidence>
<dbReference type="PRINTS" id="PR00455">
    <property type="entry name" value="HTHTETR"/>
</dbReference>
<evidence type="ECO:0000259" key="3">
    <source>
        <dbReference type="PROSITE" id="PS50977"/>
    </source>
</evidence>
<dbReference type="InterPro" id="IPR050109">
    <property type="entry name" value="HTH-type_TetR-like_transc_reg"/>
</dbReference>
<dbReference type="InterPro" id="IPR001647">
    <property type="entry name" value="HTH_TetR"/>
</dbReference>
<dbReference type="RefSeq" id="WP_058726610.1">
    <property type="nucleotide sequence ID" value="NZ_LDQC01000079.1"/>
</dbReference>
<dbReference type="GO" id="GO:0000976">
    <property type="term" value="F:transcription cis-regulatory region binding"/>
    <property type="evidence" value="ECO:0007669"/>
    <property type="project" value="TreeGrafter"/>
</dbReference>
<accession>A0A175RJP0</accession>
<protein>
    <recommendedName>
        <fullName evidence="3">HTH tetR-type domain-containing protein</fullName>
    </recommendedName>
</protein>
<comment type="caution">
    <text evidence="4">The sequence shown here is derived from an EMBL/GenBank/DDBJ whole genome shotgun (WGS) entry which is preliminary data.</text>
</comment>
<dbReference type="Proteomes" id="UP000078252">
    <property type="component" value="Unassembled WGS sequence"/>
</dbReference>
<reference evidence="4 5" key="1">
    <citation type="journal article" date="2016" name="Front. Microbiol.">
        <title>Genomic Resource of Rice Seed Associated Bacteria.</title>
        <authorList>
            <person name="Midha S."/>
            <person name="Bansal K."/>
            <person name="Sharma S."/>
            <person name="Kumar N."/>
            <person name="Patil P.P."/>
            <person name="Chaudhry V."/>
            <person name="Patil P.B."/>
        </authorList>
    </citation>
    <scope>NUCLEOTIDE SEQUENCE [LARGE SCALE GENOMIC DNA]</scope>
    <source>
        <strain evidence="4 5">NS184</strain>
    </source>
</reference>
<dbReference type="SUPFAM" id="SSF46689">
    <property type="entry name" value="Homeodomain-like"/>
    <property type="match status" value="1"/>
</dbReference>
<gene>
    <name evidence="4" type="ORF">NS184_13480</name>
</gene>
<dbReference type="InterPro" id="IPR041467">
    <property type="entry name" value="Sco4008_C"/>
</dbReference>
<dbReference type="PROSITE" id="PS50977">
    <property type="entry name" value="HTH_TETR_2"/>
    <property type="match status" value="1"/>
</dbReference>
<proteinExistence type="predicted"/>
<keyword evidence="1 2" id="KW-0238">DNA-binding</keyword>
<dbReference type="PATRIC" id="fig|33881.3.peg.3110"/>
<dbReference type="PANTHER" id="PTHR30055">
    <property type="entry name" value="HTH-TYPE TRANSCRIPTIONAL REGULATOR RUTR"/>
    <property type="match status" value="1"/>
</dbReference>
<evidence type="ECO:0000256" key="1">
    <source>
        <dbReference type="ARBA" id="ARBA00023125"/>
    </source>
</evidence>
<dbReference type="PANTHER" id="PTHR30055:SF146">
    <property type="entry name" value="HTH-TYPE TRANSCRIPTIONAL DUAL REGULATOR CECR"/>
    <property type="match status" value="1"/>
</dbReference>
<dbReference type="AlphaFoldDB" id="A0A175RJP0"/>
<dbReference type="EMBL" id="LDQC01000079">
    <property type="protein sequence ID" value="KTR03628.1"/>
    <property type="molecule type" value="Genomic_DNA"/>
</dbReference>
<dbReference type="InterPro" id="IPR009057">
    <property type="entry name" value="Homeodomain-like_sf"/>
</dbReference>
<sequence>MPRFTPPPADAVRARLLDAARDEFASQGVTGAKVERIAAAAGSNKAQLFHYFGGKDGLYEALLVQTATELATEAPLDVDDLPAYAGRLHDAYVRRPWVPRLLTWHRLEGGAVASLEDARADAVAAVEGAQRAGVLPRTFRPAVLLGLVEHLAAFWTETAPEAEGSVAAVAPQRRRQAVVDAVAALLGRSGDSRPRGSSLGA</sequence>
<name>A0A175RJP0_9MICO</name>
<dbReference type="Pfam" id="PF00440">
    <property type="entry name" value="TetR_N"/>
    <property type="match status" value="1"/>
</dbReference>
<feature type="DNA-binding region" description="H-T-H motif" evidence="2">
    <location>
        <begin position="33"/>
        <end position="52"/>
    </location>
</feature>
<dbReference type="STRING" id="33881.NS184_13480"/>
<dbReference type="OrthoDB" id="4726108at2"/>
<dbReference type="Pfam" id="PF17926">
    <property type="entry name" value="TetR_C_21"/>
    <property type="match status" value="1"/>
</dbReference>
<evidence type="ECO:0000256" key="2">
    <source>
        <dbReference type="PROSITE-ProRule" id="PRU00335"/>
    </source>
</evidence>
<evidence type="ECO:0000313" key="4">
    <source>
        <dbReference type="EMBL" id="KTR03628.1"/>
    </source>
</evidence>
<dbReference type="Gene3D" id="1.10.357.10">
    <property type="entry name" value="Tetracycline Repressor, domain 2"/>
    <property type="match status" value="1"/>
</dbReference>
<dbReference type="InterPro" id="IPR036271">
    <property type="entry name" value="Tet_transcr_reg_TetR-rel_C_sf"/>
</dbReference>
<feature type="domain" description="HTH tetR-type" evidence="3">
    <location>
        <begin position="10"/>
        <end position="70"/>
    </location>
</feature>
<dbReference type="GO" id="GO:0003700">
    <property type="term" value="F:DNA-binding transcription factor activity"/>
    <property type="evidence" value="ECO:0007669"/>
    <property type="project" value="TreeGrafter"/>
</dbReference>
<dbReference type="SUPFAM" id="SSF48498">
    <property type="entry name" value="Tetracyclin repressor-like, C-terminal domain"/>
    <property type="match status" value="1"/>
</dbReference>